<dbReference type="InterPro" id="IPR029050">
    <property type="entry name" value="Immunoprotect_excell_Ig-like"/>
</dbReference>
<dbReference type="AlphaFoldDB" id="A0A6G6W880"/>
<gene>
    <name evidence="3" type="ORF">G5V58_01095</name>
</gene>
<evidence type="ECO:0000256" key="2">
    <source>
        <dbReference type="SAM" id="MobiDB-lite"/>
    </source>
</evidence>
<sequence length="208" mass="22334">MIGGRLTGAVVLAASLWVGHLVTSELDINEVNTDPFLRSGTVGEPVHLDYADVEVTDVEPAQYIAPTDKTELARIAGGVFVVVVTKVTATREAESFLDVHLVDDRGRVFLRSAKADCAGPTGAKAAVPDYAMFCFDVPKTALAGLRLRMARGSDIYDTTRGDAMADVDLGISRADAEDWAETTTAYGQEKDSDRPIELQEITLTQVDS</sequence>
<dbReference type="Proteomes" id="UP000502996">
    <property type="component" value="Chromosome"/>
</dbReference>
<evidence type="ECO:0000313" key="3">
    <source>
        <dbReference type="EMBL" id="QIG41551.1"/>
    </source>
</evidence>
<evidence type="ECO:0000256" key="1">
    <source>
        <dbReference type="ARBA" id="ARBA00022729"/>
    </source>
</evidence>
<dbReference type="RefSeq" id="WP_165227999.1">
    <property type="nucleotide sequence ID" value="NZ_CP049257.1"/>
</dbReference>
<dbReference type="KEGG" id="nano:G5V58_01095"/>
<organism evidence="3 4">
    <name type="scientific">Nocardioides anomalus</name>
    <dbReference type="NCBI Taxonomy" id="2712223"/>
    <lineage>
        <taxon>Bacteria</taxon>
        <taxon>Bacillati</taxon>
        <taxon>Actinomycetota</taxon>
        <taxon>Actinomycetes</taxon>
        <taxon>Propionibacteriales</taxon>
        <taxon>Nocardioidaceae</taxon>
        <taxon>Nocardioides</taxon>
    </lineage>
</organism>
<dbReference type="EMBL" id="CP049257">
    <property type="protein sequence ID" value="QIG41551.1"/>
    <property type="molecule type" value="Genomic_DNA"/>
</dbReference>
<proteinExistence type="predicted"/>
<protein>
    <recommendedName>
        <fullName evidence="5">DUF4352 domain-containing protein</fullName>
    </recommendedName>
</protein>
<feature type="compositionally biased region" description="Basic and acidic residues" evidence="2">
    <location>
        <begin position="188"/>
        <end position="197"/>
    </location>
</feature>
<keyword evidence="4" id="KW-1185">Reference proteome</keyword>
<evidence type="ECO:0008006" key="5">
    <source>
        <dbReference type="Google" id="ProtNLM"/>
    </source>
</evidence>
<reference evidence="3 4" key="1">
    <citation type="submission" date="2020-02" db="EMBL/GenBank/DDBJ databases">
        <title>Full genome sequence of Nocardioides sp. R-3366.</title>
        <authorList>
            <person name="Im W.-T."/>
        </authorList>
    </citation>
    <scope>NUCLEOTIDE SEQUENCE [LARGE SCALE GENOMIC DNA]</scope>
    <source>
        <strain evidence="3 4">R-3366</strain>
    </source>
</reference>
<feature type="region of interest" description="Disordered" evidence="2">
    <location>
        <begin position="185"/>
        <end position="208"/>
    </location>
</feature>
<evidence type="ECO:0000313" key="4">
    <source>
        <dbReference type="Proteomes" id="UP000502996"/>
    </source>
</evidence>
<keyword evidence="1" id="KW-0732">Signal</keyword>
<name>A0A6G6W880_9ACTN</name>
<accession>A0A6G6W880</accession>
<dbReference type="Gene3D" id="2.60.40.1240">
    <property type="match status" value="1"/>
</dbReference>